<organism evidence="2 3">
    <name type="scientific">Methanothrix harundinacea</name>
    <dbReference type="NCBI Taxonomy" id="301375"/>
    <lineage>
        <taxon>Archaea</taxon>
        <taxon>Methanobacteriati</taxon>
        <taxon>Methanobacteriota</taxon>
        <taxon>Stenosarchaea group</taxon>
        <taxon>Methanomicrobia</taxon>
        <taxon>Methanotrichales</taxon>
        <taxon>Methanotrichaceae</taxon>
        <taxon>Methanothrix</taxon>
    </lineage>
</organism>
<dbReference type="InterPro" id="IPR050902">
    <property type="entry name" value="ABC_Transporter_SBP"/>
</dbReference>
<dbReference type="PANTHER" id="PTHR30535:SF34">
    <property type="entry name" value="MOLYBDATE-BINDING PROTEIN MOLA"/>
    <property type="match status" value="1"/>
</dbReference>
<sequence length="436" mass="48044">MVLTESTLRWPKNITSTGGIEEAKTMREIFSGTLIPVLLCLSLVVMPAAADADSFNRAYKDTLTVYGNANLDDVIDEYDIEYVQGIINGTEDETQFADANYDGQIDDDDIAQIELIIADEEDELTILDMDNRTVTVPMPVERIIATGYGSIHTLMQLGAEDKIIGCSHPDQWSALPYAAPELDDLPDTGGPSKTNFNVELAASLEPDVIFSCSSGGGFGDVDMISDKTQVPTIAVSSGEGLWFVDELRIIGAITGNDDRARDIIDYTKEKVDEIAEITSKIPDEDKPVVFACGCCKSLTTSCGTTPEIELAGGLCVPGAAWGQQVSKEQIIKWNPDVIVIQWASTEWIEEVLSDPVLQNVNAVKNGRVYSTIGGYWGDAPLDQYMASVYYLAKLFYPDEFEGLDVEEEGNEIWEHLYGVDGLYTEMAEEYNFYRWD</sequence>
<accession>A0A117MC87</accession>
<dbReference type="Proteomes" id="UP000053961">
    <property type="component" value="Unassembled WGS sequence"/>
</dbReference>
<evidence type="ECO:0000313" key="3">
    <source>
        <dbReference type="Proteomes" id="UP000053961"/>
    </source>
</evidence>
<gene>
    <name evidence="2" type="ORF">XE07_1371</name>
</gene>
<dbReference type="AlphaFoldDB" id="A0A117MC87"/>
<evidence type="ECO:0000313" key="2">
    <source>
        <dbReference type="EMBL" id="KUK96099.1"/>
    </source>
</evidence>
<dbReference type="Gene3D" id="3.40.50.1980">
    <property type="entry name" value="Nitrogenase molybdenum iron protein domain"/>
    <property type="match status" value="2"/>
</dbReference>
<evidence type="ECO:0000259" key="1">
    <source>
        <dbReference type="PROSITE" id="PS50983"/>
    </source>
</evidence>
<proteinExistence type="predicted"/>
<dbReference type="CDD" id="cd14256">
    <property type="entry name" value="Dockerin_I"/>
    <property type="match status" value="1"/>
</dbReference>
<dbReference type="EMBL" id="LGHB01000020">
    <property type="protein sequence ID" value="KUK96099.1"/>
    <property type="molecule type" value="Genomic_DNA"/>
</dbReference>
<reference evidence="3" key="1">
    <citation type="journal article" date="2015" name="MBio">
        <title>Genome-Resolved Metagenomic Analysis Reveals Roles for Candidate Phyla and Other Microbial Community Members in Biogeochemical Transformations in Oil Reservoirs.</title>
        <authorList>
            <person name="Hu P."/>
            <person name="Tom L."/>
            <person name="Singh A."/>
            <person name="Thomas B.C."/>
            <person name="Baker B.J."/>
            <person name="Piceno Y.M."/>
            <person name="Andersen G.L."/>
            <person name="Banfield J.F."/>
        </authorList>
    </citation>
    <scope>NUCLEOTIDE SEQUENCE [LARGE SCALE GENOMIC DNA]</scope>
</reference>
<dbReference type="Pfam" id="PF01497">
    <property type="entry name" value="Peripla_BP_2"/>
    <property type="match status" value="1"/>
</dbReference>
<dbReference type="PROSITE" id="PS50983">
    <property type="entry name" value="FE_B12_PBP"/>
    <property type="match status" value="1"/>
</dbReference>
<dbReference type="PANTHER" id="PTHR30535">
    <property type="entry name" value="VITAMIN B12-BINDING PROTEIN"/>
    <property type="match status" value="1"/>
</dbReference>
<protein>
    <submittedName>
        <fullName evidence="2">Putative iron(III) ABC transporter, periplasmic binding protein</fullName>
    </submittedName>
</protein>
<feature type="domain" description="Fe/B12 periplasmic-binding" evidence="1">
    <location>
        <begin position="142"/>
        <end position="399"/>
    </location>
</feature>
<dbReference type="InterPro" id="IPR010916">
    <property type="entry name" value="TonB_box_CS"/>
</dbReference>
<dbReference type="PATRIC" id="fig|301375.6.peg.451"/>
<name>A0A117MC87_9EURY</name>
<dbReference type="PROSITE" id="PS00430">
    <property type="entry name" value="TONB_DEPENDENT_REC_1"/>
    <property type="match status" value="1"/>
</dbReference>
<dbReference type="InterPro" id="IPR002491">
    <property type="entry name" value="ABC_transptr_periplasmic_BD"/>
</dbReference>
<comment type="caution">
    <text evidence="2">The sequence shown here is derived from an EMBL/GenBank/DDBJ whole genome shotgun (WGS) entry which is preliminary data.</text>
</comment>
<dbReference type="SUPFAM" id="SSF53807">
    <property type="entry name" value="Helical backbone' metal receptor"/>
    <property type="match status" value="1"/>
</dbReference>